<feature type="transmembrane region" description="Helical" evidence="2">
    <location>
        <begin position="200"/>
        <end position="219"/>
    </location>
</feature>
<feature type="transmembrane region" description="Helical" evidence="2">
    <location>
        <begin position="113"/>
        <end position="131"/>
    </location>
</feature>
<feature type="transmembrane region" description="Helical" evidence="2">
    <location>
        <begin position="164"/>
        <end position="180"/>
    </location>
</feature>
<feature type="compositionally biased region" description="Basic and acidic residues" evidence="1">
    <location>
        <begin position="315"/>
        <end position="324"/>
    </location>
</feature>
<feature type="transmembrane region" description="Helical" evidence="2">
    <location>
        <begin position="137"/>
        <end position="157"/>
    </location>
</feature>
<gene>
    <name evidence="4" type="ORF">CBE74_10785</name>
</gene>
<feature type="transmembrane region" description="Helical" evidence="2">
    <location>
        <begin position="231"/>
        <end position="249"/>
    </location>
</feature>
<evidence type="ECO:0000259" key="3">
    <source>
        <dbReference type="Pfam" id="PF04235"/>
    </source>
</evidence>
<keyword evidence="2" id="KW-1133">Transmembrane helix</keyword>
<reference evidence="4 5" key="3">
    <citation type="journal article" date="2020" name="Int. J. Syst. Evol. Microbiol.">
        <title>Corynebacterium silvaticum sp. nov., a unique group of NTTB corynebacteria in wild boar and roe deer.</title>
        <authorList>
            <person name="Dangel A."/>
            <person name="Berger A."/>
            <person name="Rau J."/>
            <person name="Eisenberg T."/>
            <person name="Kampfer P."/>
            <person name="Margos G."/>
            <person name="Contzen M."/>
            <person name="Busse H.J."/>
            <person name="Konrad R."/>
            <person name="Peters M."/>
            <person name="Sting R."/>
            <person name="Sing A."/>
        </authorList>
    </citation>
    <scope>NUCLEOTIDE SEQUENCE [LARGE SCALE GENOMIC DNA]</scope>
    <source>
        <strain evidence="4 5">PO100/5</strain>
    </source>
</reference>
<feature type="domain" description="DUF418" evidence="3">
    <location>
        <begin position="160"/>
        <end position="294"/>
    </location>
</feature>
<evidence type="ECO:0000256" key="2">
    <source>
        <dbReference type="SAM" id="Phobius"/>
    </source>
</evidence>
<dbReference type="InterPro" id="IPR007349">
    <property type="entry name" value="DUF418"/>
</dbReference>
<name>A0A7Y4LJR8_9CORY</name>
<dbReference type="EMBL" id="CP021417">
    <property type="protein sequence ID" value="ARU46849.1"/>
    <property type="molecule type" value="Genomic_DNA"/>
</dbReference>
<feature type="transmembrane region" description="Helical" evidence="2">
    <location>
        <begin position="39"/>
        <end position="57"/>
    </location>
</feature>
<feature type="transmembrane region" description="Helical" evidence="2">
    <location>
        <begin position="12"/>
        <end position="33"/>
    </location>
</feature>
<dbReference type="RefSeq" id="WP_087454631.1">
    <property type="nucleotide sequence ID" value="NZ_CP021417.2"/>
</dbReference>
<sequence length="324" mass="35218">METKNRIIGLDLARAIAIIGMIVTHTAELSWVGKILSSGIASSLFAVVAGITMVIISERPGKITYLRLITRGLLVLLIGVALVSFAVSIQIILVIMGASMVLLFWVPKIRIQYQAILLVLLILAAAAKNQWTTVYEPYSMLGWLAFMVGGMILFQVLQNNKNRVIWGVSGLVITIVGLYARLNVEPPSFFSFVGHTGGVGNMILCLGASTAVLASCFFLGEKANASVLRPLTVFGMMSLTMYVAHVVSAEYLYKNIVQTSNIFALLSVVVGIIFAIIWAKFFKRGPLESLIRILIHTIVPTPARTSTDAAMPDSSEEKKQKSVN</sequence>
<keyword evidence="2" id="KW-0472">Membrane</keyword>
<reference evidence="4 5" key="2">
    <citation type="journal article" date="2020" name="Antonie Van Leeuwenhoek">
        <title>Phylogenomic characterisation of a novel corynebacterial species pathogenic to animals.</title>
        <authorList>
            <person name="Moller J."/>
            <person name="Musella L."/>
            <person name="Melnikov V."/>
            <person name="Geissdorfer W."/>
            <person name="Burkovski A."/>
            <person name="Sangal V."/>
        </authorList>
    </citation>
    <scope>NUCLEOTIDE SEQUENCE [LARGE SCALE GENOMIC DNA]</scope>
    <source>
        <strain evidence="4 5">PO100/5</strain>
    </source>
</reference>
<reference evidence="4 5" key="1">
    <citation type="journal article" date="2014" name="BMC Vet. Res.">
        <title>First report of Corynebacterium pseudotuberculosis from caseous lymphadenitis lesions in Black Alentejano pig (Sus scrofa domesticus).</title>
        <authorList>
            <person name="Oliveira M."/>
            <person name="Barroco C."/>
            <person name="Mottola C."/>
            <person name="Santos R."/>
            <person name="Lemsaddek A."/>
            <person name="Tavares L."/>
            <person name="Semedo-Lemsaddek T."/>
        </authorList>
    </citation>
    <scope>NUCLEOTIDE SEQUENCE [LARGE SCALE GENOMIC DNA]</scope>
    <source>
        <strain evidence="4 5">PO100/5</strain>
    </source>
</reference>
<protein>
    <submittedName>
        <fullName evidence="4">DUF418 domain-containing protein</fullName>
    </submittedName>
</protein>
<accession>A0A7Y4LJR8</accession>
<dbReference type="KEGG" id="csil:CBE74_10785"/>
<dbReference type="Proteomes" id="UP000195652">
    <property type="component" value="Chromosome"/>
</dbReference>
<feature type="region of interest" description="Disordered" evidence="1">
    <location>
        <begin position="304"/>
        <end position="324"/>
    </location>
</feature>
<feature type="transmembrane region" description="Helical" evidence="2">
    <location>
        <begin position="64"/>
        <end position="83"/>
    </location>
</feature>
<dbReference type="AlphaFoldDB" id="A0A7Y4LJR8"/>
<dbReference type="GeneID" id="75008700"/>
<dbReference type="OrthoDB" id="4966979at2"/>
<evidence type="ECO:0000313" key="4">
    <source>
        <dbReference type="EMBL" id="ARU46849.1"/>
    </source>
</evidence>
<proteinExistence type="predicted"/>
<reference evidence="4 5" key="4">
    <citation type="journal article" date="2020" name="PLoS ONE">
        <title>Taxonomic classification of strain PO100/5 shows a broader geographic distribution and genetic markers of the recently described Corynebacterium silvaticum.</title>
        <authorList>
            <person name="Viana M.V.C."/>
            <person name="Profeta R."/>
            <person name="da Silva A.L."/>
            <person name="Hurtado R."/>
            <person name="Cerqueira J.C."/>
            <person name="Ribeiro B.F.S."/>
            <person name="Almeida M.O."/>
            <person name="Morais-Rodrigues F."/>
            <person name="Soares S.C."/>
            <person name="Oliveira M."/>
            <person name="Tavares L."/>
            <person name="Figueiredo H."/>
            <person name="Wattam A.R."/>
            <person name="Barh D."/>
            <person name="Ghosh P."/>
            <person name="Silva A."/>
            <person name="Azevedo V."/>
        </authorList>
    </citation>
    <scope>NUCLEOTIDE SEQUENCE [LARGE SCALE GENOMIC DNA]</scope>
    <source>
        <strain evidence="4 5">PO100/5</strain>
    </source>
</reference>
<keyword evidence="5" id="KW-1185">Reference proteome</keyword>
<keyword evidence="2" id="KW-0812">Transmembrane</keyword>
<evidence type="ECO:0000256" key="1">
    <source>
        <dbReference type="SAM" id="MobiDB-lite"/>
    </source>
</evidence>
<organism evidence="4 5">
    <name type="scientific">Corynebacterium silvaticum</name>
    <dbReference type="NCBI Taxonomy" id="2320431"/>
    <lineage>
        <taxon>Bacteria</taxon>
        <taxon>Bacillati</taxon>
        <taxon>Actinomycetota</taxon>
        <taxon>Actinomycetes</taxon>
        <taxon>Mycobacteriales</taxon>
        <taxon>Corynebacteriaceae</taxon>
        <taxon>Corynebacterium</taxon>
    </lineage>
</organism>
<feature type="transmembrane region" description="Helical" evidence="2">
    <location>
        <begin position="89"/>
        <end position="106"/>
    </location>
</feature>
<dbReference type="Pfam" id="PF04235">
    <property type="entry name" value="DUF418"/>
    <property type="match status" value="1"/>
</dbReference>
<feature type="transmembrane region" description="Helical" evidence="2">
    <location>
        <begin position="261"/>
        <end position="282"/>
    </location>
</feature>
<evidence type="ECO:0000313" key="5">
    <source>
        <dbReference type="Proteomes" id="UP000195652"/>
    </source>
</evidence>